<evidence type="ECO:0000313" key="3">
    <source>
        <dbReference type="Proteomes" id="UP000784294"/>
    </source>
</evidence>
<dbReference type="Proteomes" id="UP000784294">
    <property type="component" value="Unassembled WGS sequence"/>
</dbReference>
<comment type="caution">
    <text evidence="2">The sequence shown here is derived from an EMBL/GenBank/DDBJ whole genome shotgun (WGS) entry which is preliminary data.</text>
</comment>
<evidence type="ECO:0008006" key="4">
    <source>
        <dbReference type="Google" id="ProtNLM"/>
    </source>
</evidence>
<organism evidence="2 3">
    <name type="scientific">Protopolystoma xenopodis</name>
    <dbReference type="NCBI Taxonomy" id="117903"/>
    <lineage>
        <taxon>Eukaryota</taxon>
        <taxon>Metazoa</taxon>
        <taxon>Spiralia</taxon>
        <taxon>Lophotrochozoa</taxon>
        <taxon>Platyhelminthes</taxon>
        <taxon>Monogenea</taxon>
        <taxon>Polyopisthocotylea</taxon>
        <taxon>Polystomatidea</taxon>
        <taxon>Polystomatidae</taxon>
        <taxon>Protopolystoma</taxon>
    </lineage>
</organism>
<accession>A0A3S5CPB9</accession>
<evidence type="ECO:0000256" key="1">
    <source>
        <dbReference type="SAM" id="SignalP"/>
    </source>
</evidence>
<keyword evidence="3" id="KW-1185">Reference proteome</keyword>
<dbReference type="EMBL" id="CAAALY010073765">
    <property type="protein sequence ID" value="VEL25411.1"/>
    <property type="molecule type" value="Genomic_DNA"/>
</dbReference>
<evidence type="ECO:0000313" key="2">
    <source>
        <dbReference type="EMBL" id="VEL25411.1"/>
    </source>
</evidence>
<dbReference type="AlphaFoldDB" id="A0A3S5CPB9"/>
<feature type="chain" id="PRO_5018569690" description="Secreted protein" evidence="1">
    <location>
        <begin position="23"/>
        <end position="73"/>
    </location>
</feature>
<reference evidence="2" key="1">
    <citation type="submission" date="2018-11" db="EMBL/GenBank/DDBJ databases">
        <authorList>
            <consortium name="Pathogen Informatics"/>
        </authorList>
    </citation>
    <scope>NUCLEOTIDE SEQUENCE</scope>
</reference>
<keyword evidence="1" id="KW-0732">Signal</keyword>
<feature type="signal peptide" evidence="1">
    <location>
        <begin position="1"/>
        <end position="22"/>
    </location>
</feature>
<name>A0A3S5CPB9_9PLAT</name>
<proteinExistence type="predicted"/>
<gene>
    <name evidence="2" type="ORF">PXEA_LOCUS18851</name>
</gene>
<protein>
    <recommendedName>
        <fullName evidence="4">Secreted protein</fullName>
    </recommendedName>
</protein>
<sequence length="73" mass="7329">MIIVFVLLLNASLAFFFFTVLTAPANPSAIPGSVSFSSLSSGGGGATVPSTASAAKRMLRAARAASKKANPTL</sequence>